<dbReference type="InterPro" id="IPR010496">
    <property type="entry name" value="AL/BT2_dom"/>
</dbReference>
<organism evidence="5 6">
    <name type="scientific">Streptomyces kaempferi</name>
    <dbReference type="NCBI Taxonomy" id="333725"/>
    <lineage>
        <taxon>Bacteria</taxon>
        <taxon>Bacillati</taxon>
        <taxon>Actinomycetota</taxon>
        <taxon>Actinomycetes</taxon>
        <taxon>Kitasatosporales</taxon>
        <taxon>Streptomycetaceae</taxon>
        <taxon>Streptomyces</taxon>
    </lineage>
</organism>
<evidence type="ECO:0000256" key="1">
    <source>
        <dbReference type="SAM" id="SignalP"/>
    </source>
</evidence>
<dbReference type="Pfam" id="PF17389">
    <property type="entry name" value="Bac_rhamnosid6H"/>
    <property type="match status" value="1"/>
</dbReference>
<dbReference type="Pfam" id="PF06439">
    <property type="entry name" value="3keto-disac_hyd"/>
    <property type="match status" value="1"/>
</dbReference>
<comment type="caution">
    <text evidence="5">The sequence shown here is derived from an EMBL/GenBank/DDBJ whole genome shotgun (WGS) entry which is preliminary data.</text>
</comment>
<keyword evidence="6" id="KW-1185">Reference proteome</keyword>
<dbReference type="SUPFAM" id="SSF48208">
    <property type="entry name" value="Six-hairpin glycosidases"/>
    <property type="match status" value="1"/>
</dbReference>
<dbReference type="InterPro" id="IPR035396">
    <property type="entry name" value="Bac_rhamnosid6H"/>
</dbReference>
<evidence type="ECO:0000259" key="3">
    <source>
        <dbReference type="Pfam" id="PF17389"/>
    </source>
</evidence>
<dbReference type="Gene3D" id="2.60.120.560">
    <property type="entry name" value="Exo-inulinase, domain 1"/>
    <property type="match status" value="1"/>
</dbReference>
<protein>
    <submittedName>
        <fullName evidence="5">Alpha-L-rhamnosidase C-terminal domain-containing protein</fullName>
    </submittedName>
</protein>
<dbReference type="Proteomes" id="UP001597058">
    <property type="component" value="Unassembled WGS sequence"/>
</dbReference>
<dbReference type="InterPro" id="IPR008928">
    <property type="entry name" value="6-hairpin_glycosidase_sf"/>
</dbReference>
<evidence type="ECO:0000259" key="2">
    <source>
        <dbReference type="Pfam" id="PF06439"/>
    </source>
</evidence>
<dbReference type="Gene3D" id="2.60.420.10">
    <property type="entry name" value="Maltose phosphorylase, domain 3"/>
    <property type="match status" value="1"/>
</dbReference>
<proteinExistence type="predicted"/>
<evidence type="ECO:0000259" key="4">
    <source>
        <dbReference type="Pfam" id="PF17390"/>
    </source>
</evidence>
<dbReference type="PANTHER" id="PTHR34987:SF4">
    <property type="entry name" value="ALPHA-L-RHAMNOSIDASE C-TERMINAL DOMAIN-CONTAINING PROTEIN"/>
    <property type="match status" value="1"/>
</dbReference>
<feature type="signal peptide" evidence="1">
    <location>
        <begin position="1"/>
        <end position="32"/>
    </location>
</feature>
<accession>A0ABW3XUY3</accession>
<dbReference type="Pfam" id="PF17390">
    <property type="entry name" value="Bac_rhamnosid_C"/>
    <property type="match status" value="1"/>
</dbReference>
<feature type="domain" description="Alpha-L-rhamnosidase six-hairpin glycosidase" evidence="3">
    <location>
        <begin position="443"/>
        <end position="686"/>
    </location>
</feature>
<feature type="domain" description="Alpha-L-rhamnosidase C-terminal" evidence="4">
    <location>
        <begin position="783"/>
        <end position="857"/>
    </location>
</feature>
<gene>
    <name evidence="5" type="ORF">ACFQ5X_47635</name>
</gene>
<reference evidence="6" key="1">
    <citation type="journal article" date="2019" name="Int. J. Syst. Evol. Microbiol.">
        <title>The Global Catalogue of Microorganisms (GCM) 10K type strain sequencing project: providing services to taxonomists for standard genome sequencing and annotation.</title>
        <authorList>
            <consortium name="The Broad Institute Genomics Platform"/>
            <consortium name="The Broad Institute Genome Sequencing Center for Infectious Disease"/>
            <person name="Wu L."/>
            <person name="Ma J."/>
        </authorList>
    </citation>
    <scope>NUCLEOTIDE SEQUENCE [LARGE SCALE GENOMIC DNA]</scope>
    <source>
        <strain evidence="6">CGMCC 4.7020</strain>
    </source>
</reference>
<sequence>MNIYGRRQLPRRRSWAGAAISLGLTLILATLAQPMAASATAAAPTLVSTGYAARSKAPRVPSDWREYVQSPKRSDLCPVSVVSTSGSVEGARNLLCGGSGGATLTYADGGQAPTLLLDYGQEVGGLPYFDVAAKSGTPTLKAAYSEGLQYMSPSGDGSPPWADGDSSRSNTYPISGLGTITNPSAQGGERYQQITLSTPGRLTLSKVGINYIADRTQADGYGGHFLSSSDELNKIWYAGAYTLQTNLVPANSLPGSWSVQDGALNAGGSKVNDGAGVLNRGASWIDYTTTFRTRILHNQAGWMVRAQNSQNGYLFILNDSTDTGGTPNTLQKFDVRDGAYTSLGSVALQSPVDEGTWHTVATTASGTSITISLDGRQIDRFDTSALPSSAAASPAGTIGFREFGDETAAFKDLTVVSSTGTKLYSTPLSTPAALADFTPPGSNAVASVLDGARRDRAIWSGDILIEGLTDYYSVNNPEYIKQSLNLLGSRQLSSGFVPGALHPATVPHLGPLTPGDTTTYSATYSMYFVSGLASYYLHTGDKDFVTKQWPAVKREIAWNATRLDANGLFSTRAGVDGADWNFYDSDKGGEVSAYNVLYYKTLLDGAALATAAGEASQAAAYKANAETLKTRINERLYDSKRGLYRISDTQSGVAQDANALAVLYGVAPASRHEEILAKLKSALWSSPYGPLPFSSDAGNKDLVSPFISGFELQARLAAGDTANAKELLHNVWGHMIAPGPNRTGTMWENISAKDGTPGLESGTSLSHGWSTAPTSALSSFVLGVRPDAPGYTSWTVQPHPGDLTWTRGRVPTPHGDIDVRWTARTGTDRFSLTVKAPRTTSGTIAIPVSDKASTVAVNGKVVWRHGTFAAMPGVTGGHFESGYVYLEVKQQGNYEVTSR</sequence>
<dbReference type="Gene3D" id="1.50.10.10">
    <property type="match status" value="1"/>
</dbReference>
<dbReference type="PANTHER" id="PTHR34987">
    <property type="entry name" value="C, PUTATIVE (AFU_ORTHOLOGUE AFUA_3G02880)-RELATED"/>
    <property type="match status" value="1"/>
</dbReference>
<dbReference type="EMBL" id="JBHTMM010000188">
    <property type="protein sequence ID" value="MFD1313373.1"/>
    <property type="molecule type" value="Genomic_DNA"/>
</dbReference>
<dbReference type="InterPro" id="IPR012341">
    <property type="entry name" value="6hp_glycosidase-like_sf"/>
</dbReference>
<feature type="domain" description="3-keto-alpha-glucoside-1,2-lyase/3-keto-2-hydroxy-glucal hydratase" evidence="2">
    <location>
        <begin position="254"/>
        <end position="415"/>
    </location>
</feature>
<name>A0ABW3XUY3_9ACTN</name>
<dbReference type="InterPro" id="IPR035398">
    <property type="entry name" value="Bac_rhamnosid_C"/>
</dbReference>
<keyword evidence="1" id="KW-0732">Signal</keyword>
<evidence type="ECO:0000313" key="5">
    <source>
        <dbReference type="EMBL" id="MFD1313373.1"/>
    </source>
</evidence>
<dbReference type="RefSeq" id="WP_381237497.1">
    <property type="nucleotide sequence ID" value="NZ_JBHSKH010000050.1"/>
</dbReference>
<evidence type="ECO:0000313" key="6">
    <source>
        <dbReference type="Proteomes" id="UP001597058"/>
    </source>
</evidence>
<feature type="chain" id="PRO_5045064353" evidence="1">
    <location>
        <begin position="33"/>
        <end position="899"/>
    </location>
</feature>